<dbReference type="Proteomes" id="UP000318801">
    <property type="component" value="Unassembled WGS sequence"/>
</dbReference>
<protein>
    <submittedName>
        <fullName evidence="2">Uncharacterized protein</fullName>
    </submittedName>
</protein>
<reference evidence="2 3" key="1">
    <citation type="submission" date="2019-06" db="EMBL/GenBank/DDBJ databases">
        <authorList>
            <person name="Li M."/>
        </authorList>
    </citation>
    <scope>NUCLEOTIDE SEQUENCE [LARGE SCALE GENOMIC DNA]</scope>
    <source>
        <strain evidence="2 3">BGMRC2036</strain>
    </source>
</reference>
<feature type="compositionally biased region" description="Low complexity" evidence="1">
    <location>
        <begin position="229"/>
        <end position="243"/>
    </location>
</feature>
<accession>A0A506UGY0</accession>
<dbReference type="RefSeq" id="WP_141148356.1">
    <property type="nucleotide sequence ID" value="NZ_VHLG01000003.1"/>
</dbReference>
<comment type="caution">
    <text evidence="2">The sequence shown here is derived from an EMBL/GenBank/DDBJ whole genome shotgun (WGS) entry which is preliminary data.</text>
</comment>
<organism evidence="2 3">
    <name type="scientific">Martelella alba</name>
    <dbReference type="NCBI Taxonomy" id="2590451"/>
    <lineage>
        <taxon>Bacteria</taxon>
        <taxon>Pseudomonadati</taxon>
        <taxon>Pseudomonadota</taxon>
        <taxon>Alphaproteobacteria</taxon>
        <taxon>Hyphomicrobiales</taxon>
        <taxon>Aurantimonadaceae</taxon>
        <taxon>Martelella</taxon>
    </lineage>
</organism>
<dbReference type="AlphaFoldDB" id="A0A506UGY0"/>
<feature type="region of interest" description="Disordered" evidence="1">
    <location>
        <begin position="59"/>
        <end position="81"/>
    </location>
</feature>
<keyword evidence="3" id="KW-1185">Reference proteome</keyword>
<gene>
    <name evidence="2" type="ORF">FJU08_07500</name>
</gene>
<feature type="region of interest" description="Disordered" evidence="1">
    <location>
        <begin position="204"/>
        <end position="243"/>
    </location>
</feature>
<dbReference type="EMBL" id="VHLG01000003">
    <property type="protein sequence ID" value="TPW31587.1"/>
    <property type="molecule type" value="Genomic_DNA"/>
</dbReference>
<evidence type="ECO:0000313" key="2">
    <source>
        <dbReference type="EMBL" id="TPW31587.1"/>
    </source>
</evidence>
<feature type="compositionally biased region" description="Polar residues" evidence="1">
    <location>
        <begin position="59"/>
        <end position="72"/>
    </location>
</feature>
<proteinExistence type="predicted"/>
<evidence type="ECO:0000256" key="1">
    <source>
        <dbReference type="SAM" id="MobiDB-lite"/>
    </source>
</evidence>
<sequence>MPADAGTVHNIEPDRPAKLGLPASTANASAIFENTPLGGLEQHTPLNLSEIISASTTAIPQDNLAQNRQPASEETENGPAAWHISPYPALRQALLNRLAENPLLRAMPAWPSPLATTPFYGNAPGSSVQQPPFNATTQSIQQLYAALLQMAGSSASQHSAQPAPGGSFPYPNNASPVEIVLEEGYAARPAAGTDMTGYSAIATQHPTSSAMPPATEPLAQVQSKRRRMTTTANTAPTTSMSSSASVMDEVASCITDMSERGDWEKFLYILPRMASGRPLTLYDENHSSQYKFDELSRAQLGSLHDLANLGKITSAGPQRELLRIQLQIADKLQNDERKDSPLSQSPYMIIAENLGRLVPQWSLGQFCSEVIDRIMEAIDKAPDDDIRQHMEALLKLVENLPHISLRHYEYQLSHPAPEPTANASKPNSLLAAFYVKALRQAEFVKLEDAGQATDTKAITIFQNAFLSLLPEACLYGSQTPLIMTMQKLREVPNPLARIELFQTMMEHFFHKNCIGTMTPANSLASTLRKQAFSASFPDVFQLIIAQCAHSEPGFKATCRSILDNKVDRYATQLGERYPMFKAQIALLNENAAVHDPSAQAAGPCRAQ</sequence>
<name>A0A506UGY0_9HYPH</name>
<evidence type="ECO:0000313" key="3">
    <source>
        <dbReference type="Proteomes" id="UP000318801"/>
    </source>
</evidence>